<accession>A0A0J1IIC1</accession>
<dbReference type="InterPro" id="IPR036390">
    <property type="entry name" value="WH_DNA-bd_sf"/>
</dbReference>
<sequence>MEKRLKKLQAGLKKTYFNHLSFTAEHRKEIMKKIQIKNKEEEILLAALQLLHTRKTGFELTELLRARGFQKFENQEGFIYTFLHRLEQRNIIASEWDNNKVKYYQIDRKGKKLEKKLEAEGGRSKNIRELIDWVYVNE</sequence>
<comment type="caution">
    <text evidence="2">The sequence shown here is derived from an EMBL/GenBank/DDBJ whole genome shotgun (WGS) entry which is preliminary data.</text>
</comment>
<protein>
    <recommendedName>
        <fullName evidence="1">Transcription regulator PadR N-terminal domain-containing protein</fullName>
    </recommendedName>
</protein>
<dbReference type="RefSeq" id="WP_047942908.1">
    <property type="nucleotide sequence ID" value="NZ_CP053989.1"/>
</dbReference>
<gene>
    <name evidence="2" type="ORF">ABW02_14150</name>
</gene>
<proteinExistence type="predicted"/>
<dbReference type="Proteomes" id="UP000036045">
    <property type="component" value="Unassembled WGS sequence"/>
</dbReference>
<dbReference type="Gene3D" id="1.10.10.10">
    <property type="entry name" value="Winged helix-like DNA-binding domain superfamily/Winged helix DNA-binding domain"/>
    <property type="match status" value="1"/>
</dbReference>
<dbReference type="AlphaFoldDB" id="A0A0J1IIC1"/>
<dbReference type="SUPFAM" id="SSF46785">
    <property type="entry name" value="Winged helix' DNA-binding domain"/>
    <property type="match status" value="1"/>
</dbReference>
<dbReference type="OrthoDB" id="2440228at2"/>
<organism evidence="2 3">
    <name type="scientific">Niallia circulans</name>
    <name type="common">Bacillus circulans</name>
    <dbReference type="NCBI Taxonomy" id="1397"/>
    <lineage>
        <taxon>Bacteria</taxon>
        <taxon>Bacillati</taxon>
        <taxon>Bacillota</taxon>
        <taxon>Bacilli</taxon>
        <taxon>Bacillales</taxon>
        <taxon>Bacillaceae</taxon>
        <taxon>Niallia</taxon>
    </lineage>
</organism>
<evidence type="ECO:0000313" key="2">
    <source>
        <dbReference type="EMBL" id="KLV25738.1"/>
    </source>
</evidence>
<dbReference type="InterPro" id="IPR036388">
    <property type="entry name" value="WH-like_DNA-bd_sf"/>
</dbReference>
<feature type="domain" description="Transcription regulator PadR N-terminal" evidence="1">
    <location>
        <begin position="48"/>
        <end position="112"/>
    </location>
</feature>
<dbReference type="GeneID" id="56348903"/>
<keyword evidence="3" id="KW-1185">Reference proteome</keyword>
<reference evidence="2 3" key="1">
    <citation type="submission" date="2015-05" db="EMBL/GenBank/DDBJ databases">
        <title>Whole genome sequence and identification of bacterial endophytes from Costus igneus.</title>
        <authorList>
            <person name="Lee Y.P."/>
            <person name="Gan H.M."/>
            <person name="Eng W."/>
            <person name="Wheatley M.S."/>
            <person name="Caraballo A."/>
            <person name="Polter S."/>
            <person name="Savka M.A."/>
            <person name="Hudson A.O."/>
        </authorList>
    </citation>
    <scope>NUCLEOTIDE SEQUENCE [LARGE SCALE GENOMIC DNA]</scope>
    <source>
        <strain evidence="2 3">RIT379</strain>
    </source>
</reference>
<dbReference type="Pfam" id="PF03551">
    <property type="entry name" value="PadR"/>
    <property type="match status" value="1"/>
</dbReference>
<evidence type="ECO:0000259" key="1">
    <source>
        <dbReference type="Pfam" id="PF03551"/>
    </source>
</evidence>
<evidence type="ECO:0000313" key="3">
    <source>
        <dbReference type="Proteomes" id="UP000036045"/>
    </source>
</evidence>
<dbReference type="EMBL" id="LDPH01000013">
    <property type="protein sequence ID" value="KLV25738.1"/>
    <property type="molecule type" value="Genomic_DNA"/>
</dbReference>
<dbReference type="PATRIC" id="fig|1397.4.peg.978"/>
<dbReference type="NCBIfam" id="NF006931">
    <property type="entry name" value="PRK09416.1"/>
    <property type="match status" value="1"/>
</dbReference>
<dbReference type="InterPro" id="IPR005149">
    <property type="entry name" value="Tscrpt_reg_PadR_N"/>
</dbReference>
<name>A0A0J1IIC1_NIACI</name>